<comment type="caution">
    <text evidence="1">The sequence shown here is derived from an EMBL/GenBank/DDBJ whole genome shotgun (WGS) entry which is preliminary data.</text>
</comment>
<reference evidence="1" key="1">
    <citation type="submission" date="2023-10" db="EMBL/GenBank/DDBJ databases">
        <authorList>
            <person name="Rodriguez Cubillos JULIANA M."/>
            <person name="De Vega J."/>
        </authorList>
    </citation>
    <scope>NUCLEOTIDE SEQUENCE</scope>
</reference>
<dbReference type="EMBL" id="CASHSV030000206">
    <property type="protein sequence ID" value="CAJ2655541.1"/>
    <property type="molecule type" value="Genomic_DNA"/>
</dbReference>
<protein>
    <submittedName>
        <fullName evidence="1">Uncharacterized protein</fullName>
    </submittedName>
</protein>
<dbReference type="Proteomes" id="UP001177021">
    <property type="component" value="Unassembled WGS sequence"/>
</dbReference>
<sequence length="285" mass="32469">MPKRTKSEEEGTSTSSESESESEQTVRNGSTMSEYEKQRLQRIAENQARLKAMGLPQMVTSLKNSTPIKKKKGKEKVQDDDEEYIPENEEEREPESDSDSSSEEQHEHDSDYENPSGSRKRKAKNKSLKVKSRVTGKKHSGNLDYIDNEDEALMQAIALSLQDSAEASFFSNKNVGNISKAEKNENAQVQEDKGRKKNKKSFTSRLQMTEDELIVHFFQLDEAGKGTVTKRDLERAAIAHDFAWTDKELLDMIRCFDSDRDGKLSLDDFRKIVVRCNMIKVSENS</sequence>
<evidence type="ECO:0000313" key="1">
    <source>
        <dbReference type="EMBL" id="CAJ2655541.1"/>
    </source>
</evidence>
<name>A0ACB0KE95_TRIPR</name>
<keyword evidence="2" id="KW-1185">Reference proteome</keyword>
<organism evidence="1 2">
    <name type="scientific">Trifolium pratense</name>
    <name type="common">Red clover</name>
    <dbReference type="NCBI Taxonomy" id="57577"/>
    <lineage>
        <taxon>Eukaryota</taxon>
        <taxon>Viridiplantae</taxon>
        <taxon>Streptophyta</taxon>
        <taxon>Embryophyta</taxon>
        <taxon>Tracheophyta</taxon>
        <taxon>Spermatophyta</taxon>
        <taxon>Magnoliopsida</taxon>
        <taxon>eudicotyledons</taxon>
        <taxon>Gunneridae</taxon>
        <taxon>Pentapetalae</taxon>
        <taxon>rosids</taxon>
        <taxon>fabids</taxon>
        <taxon>Fabales</taxon>
        <taxon>Fabaceae</taxon>
        <taxon>Papilionoideae</taxon>
        <taxon>50 kb inversion clade</taxon>
        <taxon>NPAAA clade</taxon>
        <taxon>Hologalegina</taxon>
        <taxon>IRL clade</taxon>
        <taxon>Trifolieae</taxon>
        <taxon>Trifolium</taxon>
    </lineage>
</organism>
<proteinExistence type="predicted"/>
<evidence type="ECO:0000313" key="2">
    <source>
        <dbReference type="Proteomes" id="UP001177021"/>
    </source>
</evidence>
<gene>
    <name evidence="1" type="ORF">MILVUS5_LOCUS22465</name>
</gene>
<accession>A0ACB0KE95</accession>